<gene>
    <name evidence="1" type="ORF">A4U43_C02F2230</name>
</gene>
<evidence type="ECO:0000313" key="1">
    <source>
        <dbReference type="EMBL" id="ONK77015.1"/>
    </source>
</evidence>
<keyword evidence="2" id="KW-1185">Reference proteome</keyword>
<protein>
    <submittedName>
        <fullName evidence="1">Uncharacterized protein</fullName>
    </submittedName>
</protein>
<dbReference type="Gramene" id="ONK77015">
    <property type="protein sequence ID" value="ONK77015"/>
    <property type="gene ID" value="A4U43_C02F2230"/>
</dbReference>
<sequence>MSIDDQMLLHNSRAELLNVNREDILKRNKNTKIRIKKVRVFAEVAESELLEPVRFWRESMEAISKGAGTRAGIGFWEGGSIEGCGSDSEGDVVGGGDDHGFEVAKADLAVTVSVEDVEGQAEVRRVAAVGGEGVAAGETL</sequence>
<accession>A0A5P1FF61</accession>
<dbReference type="EMBL" id="CM007382">
    <property type="protein sequence ID" value="ONK77015.1"/>
    <property type="molecule type" value="Genomic_DNA"/>
</dbReference>
<dbReference type="Proteomes" id="UP000243459">
    <property type="component" value="Chromosome 2"/>
</dbReference>
<reference evidence="2" key="1">
    <citation type="journal article" date="2017" name="Nat. Commun.">
        <title>The asparagus genome sheds light on the origin and evolution of a young Y chromosome.</title>
        <authorList>
            <person name="Harkess A."/>
            <person name="Zhou J."/>
            <person name="Xu C."/>
            <person name="Bowers J.E."/>
            <person name="Van der Hulst R."/>
            <person name="Ayyampalayam S."/>
            <person name="Mercati F."/>
            <person name="Riccardi P."/>
            <person name="McKain M.R."/>
            <person name="Kakrana A."/>
            <person name="Tang H."/>
            <person name="Ray J."/>
            <person name="Groenendijk J."/>
            <person name="Arikit S."/>
            <person name="Mathioni S.M."/>
            <person name="Nakano M."/>
            <person name="Shan H."/>
            <person name="Telgmann-Rauber A."/>
            <person name="Kanno A."/>
            <person name="Yue Z."/>
            <person name="Chen H."/>
            <person name="Li W."/>
            <person name="Chen Y."/>
            <person name="Xu X."/>
            <person name="Zhang Y."/>
            <person name="Luo S."/>
            <person name="Chen H."/>
            <person name="Gao J."/>
            <person name="Mao Z."/>
            <person name="Pires J.C."/>
            <person name="Luo M."/>
            <person name="Kudrna D."/>
            <person name="Wing R.A."/>
            <person name="Meyers B.C."/>
            <person name="Yi K."/>
            <person name="Kong H."/>
            <person name="Lavrijsen P."/>
            <person name="Sunseri F."/>
            <person name="Falavigna A."/>
            <person name="Ye Y."/>
            <person name="Leebens-Mack J.H."/>
            <person name="Chen G."/>
        </authorList>
    </citation>
    <scope>NUCLEOTIDE SEQUENCE [LARGE SCALE GENOMIC DNA]</scope>
    <source>
        <strain evidence="2">cv. DH0086</strain>
    </source>
</reference>
<proteinExistence type="predicted"/>
<organism evidence="1 2">
    <name type="scientific">Asparagus officinalis</name>
    <name type="common">Garden asparagus</name>
    <dbReference type="NCBI Taxonomy" id="4686"/>
    <lineage>
        <taxon>Eukaryota</taxon>
        <taxon>Viridiplantae</taxon>
        <taxon>Streptophyta</taxon>
        <taxon>Embryophyta</taxon>
        <taxon>Tracheophyta</taxon>
        <taxon>Spermatophyta</taxon>
        <taxon>Magnoliopsida</taxon>
        <taxon>Liliopsida</taxon>
        <taxon>Asparagales</taxon>
        <taxon>Asparagaceae</taxon>
        <taxon>Asparagoideae</taxon>
        <taxon>Asparagus</taxon>
    </lineage>
</organism>
<dbReference type="AlphaFoldDB" id="A0A5P1FF61"/>
<evidence type="ECO:0000313" key="2">
    <source>
        <dbReference type="Proteomes" id="UP000243459"/>
    </source>
</evidence>
<name>A0A5P1FF61_ASPOF</name>